<protein>
    <recommendedName>
        <fullName evidence="5">Sugar-binding domain-containing protein</fullName>
    </recommendedName>
</protein>
<dbReference type="InterPro" id="IPR051054">
    <property type="entry name" value="SorC_transcr_regulators"/>
</dbReference>
<dbReference type="InterPro" id="IPR037171">
    <property type="entry name" value="NagB/RpiA_transferase-like"/>
</dbReference>
<feature type="domain" description="Sugar-binding" evidence="5">
    <location>
        <begin position="63"/>
        <end position="317"/>
    </location>
</feature>
<dbReference type="PANTHER" id="PTHR34294:SF1">
    <property type="entry name" value="TRANSCRIPTIONAL REGULATOR LSRR"/>
    <property type="match status" value="1"/>
</dbReference>
<dbReference type="Gene3D" id="1.10.10.10">
    <property type="entry name" value="Winged helix-like DNA-binding domain superfamily/Winged helix DNA-binding domain"/>
    <property type="match status" value="1"/>
</dbReference>
<accession>A0A934QF79</accession>
<dbReference type="InterPro" id="IPR036388">
    <property type="entry name" value="WH-like_DNA-bd_sf"/>
</dbReference>
<sequence length="329" mass="34615">MSNGLDSISDADLAARAAWLHYAGGLTQSVIAQRFGISTTRAHRMIARATRDGLIRVFVDASVSSCIALEDRLCARYGLAHCTVAPDLAETTPTPMRALGQAGASLLMRLIAQHPGEAIGIGHGTTLAAAVEYLPGCEGGETRFVSLLGGLTRKFAANPFDVIHKLAEKTGAEAFLMPAPLFANSADDRRVMMAQDGLREIMKTIESVQVSVVGIGSVQLPGSLARANVFDPDTPLDKLQAEGARAEVLGQFLDANGARVPTPYDGRVMAVDLDDLRGREVYALAGGSNKTEAIDAAMLSGVFTGLITDEATARRLVDDVGARNDPAGQ</sequence>
<reference evidence="6" key="2">
    <citation type="journal article" date="2020" name="Microorganisms">
        <title>Osmotic Adaptation and Compatible Solute Biosynthesis of Phototrophic Bacteria as Revealed from Genome Analyses.</title>
        <authorList>
            <person name="Imhoff J.F."/>
            <person name="Rahn T."/>
            <person name="Kunzel S."/>
            <person name="Keller A."/>
            <person name="Neulinger S.C."/>
        </authorList>
    </citation>
    <scope>NUCLEOTIDE SEQUENCE</scope>
    <source>
        <strain evidence="6">DSM 9154</strain>
    </source>
</reference>
<dbReference type="Pfam" id="PF04198">
    <property type="entry name" value="Sugar-bind"/>
    <property type="match status" value="1"/>
</dbReference>
<keyword evidence="2" id="KW-0805">Transcription regulation</keyword>
<dbReference type="PANTHER" id="PTHR34294">
    <property type="entry name" value="TRANSCRIPTIONAL REGULATOR-RELATED"/>
    <property type="match status" value="1"/>
</dbReference>
<keyword evidence="3" id="KW-0238">DNA-binding</keyword>
<keyword evidence="7" id="KW-1185">Reference proteome</keyword>
<dbReference type="InterPro" id="IPR007324">
    <property type="entry name" value="Sugar-bd_dom_put"/>
</dbReference>
<dbReference type="Gene3D" id="3.40.50.1360">
    <property type="match status" value="1"/>
</dbReference>
<evidence type="ECO:0000256" key="3">
    <source>
        <dbReference type="ARBA" id="ARBA00023125"/>
    </source>
</evidence>
<dbReference type="EMBL" id="NRRE01000006">
    <property type="protein sequence ID" value="MBK1695748.1"/>
    <property type="molecule type" value="Genomic_DNA"/>
</dbReference>
<dbReference type="GO" id="GO:0030246">
    <property type="term" value="F:carbohydrate binding"/>
    <property type="evidence" value="ECO:0007669"/>
    <property type="project" value="InterPro"/>
</dbReference>
<dbReference type="SUPFAM" id="SSF100950">
    <property type="entry name" value="NagB/RpiA/CoA transferase-like"/>
    <property type="match status" value="1"/>
</dbReference>
<evidence type="ECO:0000259" key="5">
    <source>
        <dbReference type="Pfam" id="PF04198"/>
    </source>
</evidence>
<name>A0A934QF79_9PROT</name>
<dbReference type="AlphaFoldDB" id="A0A934QF79"/>
<proteinExistence type="inferred from homology"/>
<evidence type="ECO:0000256" key="4">
    <source>
        <dbReference type="ARBA" id="ARBA00023163"/>
    </source>
</evidence>
<evidence type="ECO:0000313" key="6">
    <source>
        <dbReference type="EMBL" id="MBK1695748.1"/>
    </source>
</evidence>
<evidence type="ECO:0000313" key="7">
    <source>
        <dbReference type="Proteomes" id="UP000778970"/>
    </source>
</evidence>
<dbReference type="GO" id="GO:0003677">
    <property type="term" value="F:DNA binding"/>
    <property type="evidence" value="ECO:0007669"/>
    <property type="project" value="UniProtKB-KW"/>
</dbReference>
<gene>
    <name evidence="6" type="ORF">CKO21_00620</name>
</gene>
<reference evidence="6" key="1">
    <citation type="submission" date="2017-08" db="EMBL/GenBank/DDBJ databases">
        <authorList>
            <person name="Imhoff J.F."/>
            <person name="Rahn T."/>
            <person name="Kuenzel S."/>
            <person name="Neulinger S.C."/>
        </authorList>
    </citation>
    <scope>NUCLEOTIDE SEQUENCE</scope>
    <source>
        <strain evidence="6">DSM 9154</strain>
    </source>
</reference>
<comment type="similarity">
    <text evidence="1">Belongs to the SorC transcriptional regulatory family.</text>
</comment>
<evidence type="ECO:0000256" key="1">
    <source>
        <dbReference type="ARBA" id="ARBA00010466"/>
    </source>
</evidence>
<evidence type="ECO:0000256" key="2">
    <source>
        <dbReference type="ARBA" id="ARBA00023015"/>
    </source>
</evidence>
<organism evidence="6 7">
    <name type="scientific">Rhodovibrio salinarum</name>
    <dbReference type="NCBI Taxonomy" id="1087"/>
    <lineage>
        <taxon>Bacteria</taxon>
        <taxon>Pseudomonadati</taxon>
        <taxon>Pseudomonadota</taxon>
        <taxon>Alphaproteobacteria</taxon>
        <taxon>Rhodospirillales</taxon>
        <taxon>Rhodovibrionaceae</taxon>
        <taxon>Rhodovibrio</taxon>
    </lineage>
</organism>
<keyword evidence="4" id="KW-0804">Transcription</keyword>
<dbReference type="Proteomes" id="UP000778970">
    <property type="component" value="Unassembled WGS sequence"/>
</dbReference>
<dbReference type="Pfam" id="PF13412">
    <property type="entry name" value="HTH_24"/>
    <property type="match status" value="1"/>
</dbReference>
<comment type="caution">
    <text evidence="6">The sequence shown here is derived from an EMBL/GenBank/DDBJ whole genome shotgun (WGS) entry which is preliminary data.</text>
</comment>